<dbReference type="CDD" id="cd06225">
    <property type="entry name" value="HAMP"/>
    <property type="match status" value="1"/>
</dbReference>
<evidence type="ECO:0000256" key="4">
    <source>
        <dbReference type="ARBA" id="ARBA00022475"/>
    </source>
</evidence>
<dbReference type="PROSITE" id="PS50885">
    <property type="entry name" value="HAMP"/>
    <property type="match status" value="1"/>
</dbReference>
<dbReference type="EMBL" id="JASBQV010000010">
    <property type="protein sequence ID" value="MDI3234984.1"/>
    <property type="molecule type" value="Genomic_DNA"/>
</dbReference>
<protein>
    <recommendedName>
        <fullName evidence="3">histidine kinase</fullName>
        <ecNumber evidence="3">2.7.13.3</ecNumber>
    </recommendedName>
</protein>
<dbReference type="Pfam" id="PF00672">
    <property type="entry name" value="HAMP"/>
    <property type="match status" value="1"/>
</dbReference>
<proteinExistence type="predicted"/>
<keyword evidence="11 12" id="KW-0472">Membrane</keyword>
<dbReference type="PRINTS" id="PR00344">
    <property type="entry name" value="BCTRLSENSOR"/>
</dbReference>
<evidence type="ECO:0000256" key="7">
    <source>
        <dbReference type="ARBA" id="ARBA00022741"/>
    </source>
</evidence>
<evidence type="ECO:0000256" key="3">
    <source>
        <dbReference type="ARBA" id="ARBA00012438"/>
    </source>
</evidence>
<sequence length="453" mass="50823">MKHISHYIGLLVLTAILLIGSVLFSTLYLNLVNQRTDEVILGLLNRGNTHRDVLEESFNQETIEHVSLMESASEFIVVITDEKGTILNASNRLTEEMRKELTHTEMKNQRKDMVLQTPTEQGDFLMTDSPIEISGVHQGHVFMFAPEALIQQVVKPLRQQFIQVGVIAVFLSLVTVAICTRLISRPLIKMERATAKLRDGHLEVDLPINRSDELGALARSITQLANDLDYVNRERTEFLAHISHELRTPLTYVKGYADILSRPNLPESEKTMYLSIIKEESDHLSQLIEQLMFLARSDENEFVVKRLPLALDQVILSITEKTRPAIEEKGLQFVVSGHPVLVTGDEIRLGQVILNLLDNARKYTETGEIEVRYGTNDIGPYFTIRDTGIGIAEEALPHVKKRLYRSEPSRSRSHGGSGLGLTIATAIVQAHDALLDIKSEPNAGTIVTVQWKG</sequence>
<dbReference type="InterPro" id="IPR003661">
    <property type="entry name" value="HisK_dim/P_dom"/>
</dbReference>
<evidence type="ECO:0000259" key="13">
    <source>
        <dbReference type="PROSITE" id="PS50109"/>
    </source>
</evidence>
<keyword evidence="16" id="KW-1185">Reference proteome</keyword>
<keyword evidence="12" id="KW-0812">Transmembrane</keyword>
<reference evidence="15 16" key="1">
    <citation type="submission" date="2023-04" db="EMBL/GenBank/DDBJ databases">
        <title>Antarctic isolates genomes.</title>
        <authorList>
            <person name="Dimov S.G."/>
        </authorList>
    </citation>
    <scope>NUCLEOTIDE SEQUENCE [LARGE SCALE GENOMIC DNA]</scope>
    <source>
        <strain evidence="15 16">AL19</strain>
    </source>
</reference>
<dbReference type="RefSeq" id="WP_282356087.1">
    <property type="nucleotide sequence ID" value="NZ_JASBQV010000010.1"/>
</dbReference>
<evidence type="ECO:0000256" key="5">
    <source>
        <dbReference type="ARBA" id="ARBA00022553"/>
    </source>
</evidence>
<dbReference type="InterPro" id="IPR004358">
    <property type="entry name" value="Sig_transdc_His_kin-like_C"/>
</dbReference>
<keyword evidence="12" id="KW-1133">Transmembrane helix</keyword>
<feature type="domain" description="Histidine kinase" evidence="13">
    <location>
        <begin position="241"/>
        <end position="453"/>
    </location>
</feature>
<dbReference type="CDD" id="cd00082">
    <property type="entry name" value="HisKA"/>
    <property type="match status" value="1"/>
</dbReference>
<dbReference type="PANTHER" id="PTHR42878">
    <property type="entry name" value="TWO-COMPONENT HISTIDINE KINASE"/>
    <property type="match status" value="1"/>
</dbReference>
<evidence type="ECO:0000256" key="6">
    <source>
        <dbReference type="ARBA" id="ARBA00022679"/>
    </source>
</evidence>
<comment type="caution">
    <text evidence="15">The sequence shown here is derived from an EMBL/GenBank/DDBJ whole genome shotgun (WGS) entry which is preliminary data.</text>
</comment>
<gene>
    <name evidence="15" type="ORF">QK289_08200</name>
</gene>
<accession>A0ABT6R224</accession>
<dbReference type="Gene3D" id="3.30.565.10">
    <property type="entry name" value="Histidine kinase-like ATPase, C-terminal domain"/>
    <property type="match status" value="1"/>
</dbReference>
<keyword evidence="8" id="KW-0418">Kinase</keyword>
<dbReference type="Gene3D" id="1.10.287.130">
    <property type="match status" value="1"/>
</dbReference>
<dbReference type="InterPro" id="IPR036890">
    <property type="entry name" value="HATPase_C_sf"/>
</dbReference>
<dbReference type="GO" id="GO:0005524">
    <property type="term" value="F:ATP binding"/>
    <property type="evidence" value="ECO:0007669"/>
    <property type="project" value="UniProtKB-KW"/>
</dbReference>
<keyword evidence="9 15" id="KW-0067">ATP-binding</keyword>
<evidence type="ECO:0000259" key="14">
    <source>
        <dbReference type="PROSITE" id="PS50885"/>
    </source>
</evidence>
<evidence type="ECO:0000256" key="2">
    <source>
        <dbReference type="ARBA" id="ARBA00004651"/>
    </source>
</evidence>
<organism evidence="15 16">
    <name type="scientific">Exiguobacterium antarcticum</name>
    <dbReference type="NCBI Taxonomy" id="132920"/>
    <lineage>
        <taxon>Bacteria</taxon>
        <taxon>Bacillati</taxon>
        <taxon>Bacillota</taxon>
        <taxon>Bacilli</taxon>
        <taxon>Bacillales</taxon>
        <taxon>Bacillales Family XII. Incertae Sedis</taxon>
        <taxon>Exiguobacterium</taxon>
    </lineage>
</organism>
<dbReference type="SMART" id="SM00388">
    <property type="entry name" value="HisKA"/>
    <property type="match status" value="1"/>
</dbReference>
<dbReference type="InterPro" id="IPR050351">
    <property type="entry name" value="BphY/WalK/GraS-like"/>
</dbReference>
<dbReference type="PANTHER" id="PTHR42878:SF7">
    <property type="entry name" value="SENSOR HISTIDINE KINASE GLRK"/>
    <property type="match status" value="1"/>
</dbReference>
<comment type="catalytic activity">
    <reaction evidence="1">
        <text>ATP + protein L-histidine = ADP + protein N-phospho-L-histidine.</text>
        <dbReference type="EC" id="2.7.13.3"/>
    </reaction>
</comment>
<dbReference type="SUPFAM" id="SSF158472">
    <property type="entry name" value="HAMP domain-like"/>
    <property type="match status" value="1"/>
</dbReference>
<keyword evidence="4" id="KW-1003">Cell membrane</keyword>
<dbReference type="InterPro" id="IPR003660">
    <property type="entry name" value="HAMP_dom"/>
</dbReference>
<feature type="transmembrane region" description="Helical" evidence="12">
    <location>
        <begin position="161"/>
        <end position="183"/>
    </location>
</feature>
<feature type="domain" description="HAMP" evidence="14">
    <location>
        <begin position="181"/>
        <end position="233"/>
    </location>
</feature>
<evidence type="ECO:0000256" key="10">
    <source>
        <dbReference type="ARBA" id="ARBA00023012"/>
    </source>
</evidence>
<dbReference type="Pfam" id="PF02518">
    <property type="entry name" value="HATPase_c"/>
    <property type="match status" value="1"/>
</dbReference>
<evidence type="ECO:0000256" key="12">
    <source>
        <dbReference type="SAM" id="Phobius"/>
    </source>
</evidence>
<comment type="subcellular location">
    <subcellularLocation>
        <location evidence="2">Cell membrane</location>
        <topology evidence="2">Multi-pass membrane protein</topology>
    </subcellularLocation>
</comment>
<keyword evidence="5" id="KW-0597">Phosphoprotein</keyword>
<name>A0ABT6R224_9BACL</name>
<keyword evidence="6" id="KW-0808">Transferase</keyword>
<evidence type="ECO:0000256" key="8">
    <source>
        <dbReference type="ARBA" id="ARBA00022777"/>
    </source>
</evidence>
<dbReference type="InterPro" id="IPR003594">
    <property type="entry name" value="HATPase_dom"/>
</dbReference>
<evidence type="ECO:0000256" key="9">
    <source>
        <dbReference type="ARBA" id="ARBA00022840"/>
    </source>
</evidence>
<dbReference type="Pfam" id="PF00512">
    <property type="entry name" value="HisKA"/>
    <property type="match status" value="1"/>
</dbReference>
<evidence type="ECO:0000313" key="15">
    <source>
        <dbReference type="EMBL" id="MDI3234984.1"/>
    </source>
</evidence>
<dbReference type="InterPro" id="IPR005467">
    <property type="entry name" value="His_kinase_dom"/>
</dbReference>
<keyword evidence="10" id="KW-0902">Two-component regulatory system</keyword>
<dbReference type="SUPFAM" id="SSF55874">
    <property type="entry name" value="ATPase domain of HSP90 chaperone/DNA topoisomerase II/histidine kinase"/>
    <property type="match status" value="1"/>
</dbReference>
<evidence type="ECO:0000256" key="11">
    <source>
        <dbReference type="ARBA" id="ARBA00023136"/>
    </source>
</evidence>
<dbReference type="Gene3D" id="6.10.340.10">
    <property type="match status" value="1"/>
</dbReference>
<dbReference type="InterPro" id="IPR036097">
    <property type="entry name" value="HisK_dim/P_sf"/>
</dbReference>
<feature type="transmembrane region" description="Helical" evidence="12">
    <location>
        <begin position="7"/>
        <end position="29"/>
    </location>
</feature>
<evidence type="ECO:0000256" key="1">
    <source>
        <dbReference type="ARBA" id="ARBA00000085"/>
    </source>
</evidence>
<dbReference type="SMART" id="SM00304">
    <property type="entry name" value="HAMP"/>
    <property type="match status" value="1"/>
</dbReference>
<evidence type="ECO:0000313" key="16">
    <source>
        <dbReference type="Proteomes" id="UP001243286"/>
    </source>
</evidence>
<dbReference type="Proteomes" id="UP001243286">
    <property type="component" value="Unassembled WGS sequence"/>
</dbReference>
<dbReference type="PROSITE" id="PS50109">
    <property type="entry name" value="HIS_KIN"/>
    <property type="match status" value="1"/>
</dbReference>
<dbReference type="EC" id="2.7.13.3" evidence="3"/>
<dbReference type="SUPFAM" id="SSF47384">
    <property type="entry name" value="Homodimeric domain of signal transducing histidine kinase"/>
    <property type="match status" value="1"/>
</dbReference>
<keyword evidence="7" id="KW-0547">Nucleotide-binding</keyword>
<dbReference type="SMART" id="SM00387">
    <property type="entry name" value="HATPase_c"/>
    <property type="match status" value="1"/>
</dbReference>